<name>X8E896_MYCXE</name>
<proteinExistence type="predicted"/>
<evidence type="ECO:0000313" key="1">
    <source>
        <dbReference type="EMBL" id="EUA76426.1"/>
    </source>
</evidence>
<organism evidence="1">
    <name type="scientific">Mycobacterium xenopi 4042</name>
    <dbReference type="NCBI Taxonomy" id="1299334"/>
    <lineage>
        <taxon>Bacteria</taxon>
        <taxon>Bacillati</taxon>
        <taxon>Actinomycetota</taxon>
        <taxon>Actinomycetes</taxon>
        <taxon>Mycobacteriales</taxon>
        <taxon>Mycobacteriaceae</taxon>
        <taxon>Mycobacterium</taxon>
    </lineage>
</organism>
<sequence length="63" mass="6641">MDLIADLLAAHVDIDAITGLLDDGPPRVRTSPAGWANSSAAVANTPLPYTCGSMRRVRILILP</sequence>
<dbReference type="AlphaFoldDB" id="X8E896"/>
<accession>X8E896</accession>
<dbReference type="EMBL" id="JAOB01000006">
    <property type="protein sequence ID" value="EUA76426.1"/>
    <property type="molecule type" value="Genomic_DNA"/>
</dbReference>
<comment type="caution">
    <text evidence="1">The sequence shown here is derived from an EMBL/GenBank/DDBJ whole genome shotgun (WGS) entry which is preliminary data.</text>
</comment>
<protein>
    <submittedName>
        <fullName evidence="1">Uncharacterized protein</fullName>
    </submittedName>
</protein>
<reference evidence="1" key="1">
    <citation type="submission" date="2014-01" db="EMBL/GenBank/DDBJ databases">
        <authorList>
            <person name="Brown-Elliot B."/>
            <person name="Wallace R."/>
            <person name="Lenaerts A."/>
            <person name="Ordway D."/>
            <person name="DeGroote M.A."/>
            <person name="Parker T."/>
            <person name="Sizemore C."/>
            <person name="Tallon L.J."/>
            <person name="Sadzewicz L.K."/>
            <person name="Sengamalay N."/>
            <person name="Fraser C.M."/>
            <person name="Hine E."/>
            <person name="Shefchek K.A."/>
            <person name="Das S.P."/>
            <person name="Tettelin H."/>
        </authorList>
    </citation>
    <scope>NUCLEOTIDE SEQUENCE [LARGE SCALE GENOMIC DNA]</scope>
    <source>
        <strain evidence="1">4042</strain>
    </source>
</reference>
<gene>
    <name evidence="1" type="ORF">I553_7437</name>
</gene>